<dbReference type="Pfam" id="PF02224">
    <property type="entry name" value="Cytidylate_kin"/>
    <property type="match status" value="1"/>
</dbReference>
<evidence type="ECO:0000256" key="2">
    <source>
        <dbReference type="ARBA" id="ARBA00012906"/>
    </source>
</evidence>
<dbReference type="InterPro" id="IPR027417">
    <property type="entry name" value="P-loop_NTPase"/>
</dbReference>
<dbReference type="SUPFAM" id="SSF52540">
    <property type="entry name" value="P-loop containing nucleoside triphosphate hydrolases"/>
    <property type="match status" value="1"/>
</dbReference>
<organism evidence="10">
    <name type="scientific">marine metagenome</name>
    <dbReference type="NCBI Taxonomy" id="408172"/>
    <lineage>
        <taxon>unclassified sequences</taxon>
        <taxon>metagenomes</taxon>
        <taxon>ecological metagenomes</taxon>
    </lineage>
</organism>
<evidence type="ECO:0000256" key="7">
    <source>
        <dbReference type="ARBA" id="ARBA00047615"/>
    </source>
</evidence>
<evidence type="ECO:0000256" key="6">
    <source>
        <dbReference type="ARBA" id="ARBA00022840"/>
    </source>
</evidence>
<evidence type="ECO:0000256" key="4">
    <source>
        <dbReference type="ARBA" id="ARBA00022741"/>
    </source>
</evidence>
<keyword evidence="4" id="KW-0547">Nucleotide-binding</keyword>
<dbReference type="EC" id="2.7.4.25" evidence="2"/>
<proteinExistence type="inferred from homology"/>
<dbReference type="GO" id="GO:0005524">
    <property type="term" value="F:ATP binding"/>
    <property type="evidence" value="ECO:0007669"/>
    <property type="project" value="UniProtKB-KW"/>
</dbReference>
<keyword evidence="5" id="KW-0418">Kinase</keyword>
<gene>
    <name evidence="10" type="ORF">METZ01_LOCUS14252</name>
</gene>
<name>A0A381P5B5_9ZZZZ</name>
<dbReference type="InterPro" id="IPR011994">
    <property type="entry name" value="Cytidylate_kinase_dom"/>
</dbReference>
<keyword evidence="3" id="KW-0808">Transferase</keyword>
<dbReference type="GO" id="GO:0036431">
    <property type="term" value="F:dCMP kinase activity"/>
    <property type="evidence" value="ECO:0007669"/>
    <property type="project" value="InterPro"/>
</dbReference>
<dbReference type="AlphaFoldDB" id="A0A381P5B5"/>
<comment type="catalytic activity">
    <reaction evidence="8">
        <text>CMP + ATP = CDP + ADP</text>
        <dbReference type="Rhea" id="RHEA:11600"/>
        <dbReference type="ChEBI" id="CHEBI:30616"/>
        <dbReference type="ChEBI" id="CHEBI:58069"/>
        <dbReference type="ChEBI" id="CHEBI:60377"/>
        <dbReference type="ChEBI" id="CHEBI:456216"/>
        <dbReference type="EC" id="2.7.4.25"/>
    </reaction>
</comment>
<dbReference type="EMBL" id="UINC01000799">
    <property type="protein sequence ID" value="SUZ61398.1"/>
    <property type="molecule type" value="Genomic_DNA"/>
</dbReference>
<keyword evidence="6" id="KW-0067">ATP-binding</keyword>
<dbReference type="InterPro" id="IPR003136">
    <property type="entry name" value="Cytidylate_kin"/>
</dbReference>
<dbReference type="HAMAP" id="MF_00238">
    <property type="entry name" value="Cytidyl_kinase_type1"/>
    <property type="match status" value="1"/>
</dbReference>
<evidence type="ECO:0000256" key="3">
    <source>
        <dbReference type="ARBA" id="ARBA00022679"/>
    </source>
</evidence>
<evidence type="ECO:0000259" key="9">
    <source>
        <dbReference type="Pfam" id="PF02224"/>
    </source>
</evidence>
<evidence type="ECO:0000256" key="8">
    <source>
        <dbReference type="ARBA" id="ARBA00048478"/>
    </source>
</evidence>
<dbReference type="GO" id="GO:0006139">
    <property type="term" value="P:nucleobase-containing compound metabolic process"/>
    <property type="evidence" value="ECO:0007669"/>
    <property type="project" value="InterPro"/>
</dbReference>
<feature type="domain" description="Cytidylate kinase" evidence="9">
    <location>
        <begin position="8"/>
        <end position="219"/>
    </location>
</feature>
<sequence length="226" mass="24718">MARGVSVIAIDGPVAGGKTTVGRELARTLGFAYLDTGIMYRAITWLALKNGIPVDDPNSLGKLARANSLEMLGDDSGRVSVAGHILGSELRESSVDVNVSMVSMASPVRKELVAQQRQTAYKGKVVMIGRDIGTIVLPDADLKVYLTASPENRAQRRWREMRARGEEVELLTVLSETLARDKKDSNRYDSPLKPAKDAWELNTDGLDVQQVVQTIIDRAESVRGQR</sequence>
<evidence type="ECO:0000256" key="1">
    <source>
        <dbReference type="ARBA" id="ARBA00009427"/>
    </source>
</evidence>
<dbReference type="NCBIfam" id="TIGR00017">
    <property type="entry name" value="cmk"/>
    <property type="match status" value="1"/>
</dbReference>
<protein>
    <recommendedName>
        <fullName evidence="2">(d)CMP kinase</fullName>
        <ecNumber evidence="2">2.7.4.25</ecNumber>
    </recommendedName>
</protein>
<reference evidence="10" key="1">
    <citation type="submission" date="2018-05" db="EMBL/GenBank/DDBJ databases">
        <authorList>
            <person name="Lanie J.A."/>
            <person name="Ng W.-L."/>
            <person name="Kazmierczak K.M."/>
            <person name="Andrzejewski T.M."/>
            <person name="Davidsen T.M."/>
            <person name="Wayne K.J."/>
            <person name="Tettelin H."/>
            <person name="Glass J.I."/>
            <person name="Rusch D."/>
            <person name="Podicherti R."/>
            <person name="Tsui H.-C.T."/>
            <person name="Winkler M.E."/>
        </authorList>
    </citation>
    <scope>NUCLEOTIDE SEQUENCE</scope>
</reference>
<dbReference type="Gene3D" id="3.40.50.300">
    <property type="entry name" value="P-loop containing nucleotide triphosphate hydrolases"/>
    <property type="match status" value="1"/>
</dbReference>
<accession>A0A381P5B5</accession>
<evidence type="ECO:0000313" key="10">
    <source>
        <dbReference type="EMBL" id="SUZ61398.1"/>
    </source>
</evidence>
<comment type="similarity">
    <text evidence="1">Belongs to the cytidylate kinase family. Type 1 subfamily.</text>
</comment>
<comment type="catalytic activity">
    <reaction evidence="7">
        <text>dCMP + ATP = dCDP + ADP</text>
        <dbReference type="Rhea" id="RHEA:25094"/>
        <dbReference type="ChEBI" id="CHEBI:30616"/>
        <dbReference type="ChEBI" id="CHEBI:57566"/>
        <dbReference type="ChEBI" id="CHEBI:58593"/>
        <dbReference type="ChEBI" id="CHEBI:456216"/>
        <dbReference type="EC" id="2.7.4.25"/>
    </reaction>
</comment>
<dbReference type="CDD" id="cd02020">
    <property type="entry name" value="CMPK"/>
    <property type="match status" value="1"/>
</dbReference>
<evidence type="ECO:0000256" key="5">
    <source>
        <dbReference type="ARBA" id="ARBA00022777"/>
    </source>
</evidence>